<sequence length="101" mass="11072">MTGCSADNTPIRDDSNAVRNMPIVMPSSPKLLRISFPGKRAVQANPAITRGSREKYLGKFAWSSQLSGLTKRASPARNTWSATETVNSHASAMKQIRAIRR</sequence>
<name>A0A839TX75_9BACL</name>
<gene>
    <name evidence="1" type="ORF">FHS19_004574</name>
</gene>
<dbReference type="Proteomes" id="UP000517523">
    <property type="component" value="Unassembled WGS sequence"/>
</dbReference>
<evidence type="ECO:0000313" key="1">
    <source>
        <dbReference type="EMBL" id="MBB3129869.1"/>
    </source>
</evidence>
<accession>A0A839TX75</accession>
<proteinExistence type="predicted"/>
<comment type="caution">
    <text evidence="1">The sequence shown here is derived from an EMBL/GenBank/DDBJ whole genome shotgun (WGS) entry which is preliminary data.</text>
</comment>
<dbReference type="EMBL" id="JACHXJ010000004">
    <property type="protein sequence ID" value="MBB3129869.1"/>
    <property type="molecule type" value="Genomic_DNA"/>
</dbReference>
<organism evidence="1 2">
    <name type="scientific">Paenibacillus rhizosphaerae</name>
    <dbReference type="NCBI Taxonomy" id="297318"/>
    <lineage>
        <taxon>Bacteria</taxon>
        <taxon>Bacillati</taxon>
        <taxon>Bacillota</taxon>
        <taxon>Bacilli</taxon>
        <taxon>Bacillales</taxon>
        <taxon>Paenibacillaceae</taxon>
        <taxon>Paenibacillus</taxon>
    </lineage>
</organism>
<protein>
    <submittedName>
        <fullName evidence="1">Uncharacterized protein</fullName>
    </submittedName>
</protein>
<evidence type="ECO:0000313" key="2">
    <source>
        <dbReference type="Proteomes" id="UP000517523"/>
    </source>
</evidence>
<dbReference type="AlphaFoldDB" id="A0A839TX75"/>
<reference evidence="1 2" key="1">
    <citation type="submission" date="2020-08" db="EMBL/GenBank/DDBJ databases">
        <title>Genomic Encyclopedia of Type Strains, Phase III (KMG-III): the genomes of soil and plant-associated and newly described type strains.</title>
        <authorList>
            <person name="Whitman W."/>
        </authorList>
    </citation>
    <scope>NUCLEOTIDE SEQUENCE [LARGE SCALE GENOMIC DNA]</scope>
    <source>
        <strain evidence="1 2">CECT 5831</strain>
    </source>
</reference>